<evidence type="ECO:0000313" key="2">
    <source>
        <dbReference type="EMBL" id="CAK0803057.1"/>
    </source>
</evidence>
<reference evidence="2" key="1">
    <citation type="submission" date="2023-10" db="EMBL/GenBank/DDBJ databases">
        <authorList>
            <person name="Chen Y."/>
            <person name="Shah S."/>
            <person name="Dougan E. K."/>
            <person name="Thang M."/>
            <person name="Chan C."/>
        </authorList>
    </citation>
    <scope>NUCLEOTIDE SEQUENCE [LARGE SCALE GENOMIC DNA]</scope>
</reference>
<dbReference type="Proteomes" id="UP001189429">
    <property type="component" value="Unassembled WGS sequence"/>
</dbReference>
<accession>A0ABN9QB10</accession>
<feature type="region of interest" description="Disordered" evidence="1">
    <location>
        <begin position="99"/>
        <end position="129"/>
    </location>
</feature>
<comment type="caution">
    <text evidence="2">The sequence shown here is derived from an EMBL/GenBank/DDBJ whole genome shotgun (WGS) entry which is preliminary data.</text>
</comment>
<organism evidence="2 3">
    <name type="scientific">Prorocentrum cordatum</name>
    <dbReference type="NCBI Taxonomy" id="2364126"/>
    <lineage>
        <taxon>Eukaryota</taxon>
        <taxon>Sar</taxon>
        <taxon>Alveolata</taxon>
        <taxon>Dinophyceae</taxon>
        <taxon>Prorocentrales</taxon>
        <taxon>Prorocentraceae</taxon>
        <taxon>Prorocentrum</taxon>
    </lineage>
</organism>
<feature type="region of interest" description="Disordered" evidence="1">
    <location>
        <begin position="39"/>
        <end position="86"/>
    </location>
</feature>
<name>A0ABN9QB10_9DINO</name>
<gene>
    <name evidence="2" type="ORF">PCOR1329_LOCUS10367</name>
</gene>
<evidence type="ECO:0000313" key="3">
    <source>
        <dbReference type="Proteomes" id="UP001189429"/>
    </source>
</evidence>
<keyword evidence="3" id="KW-1185">Reference proteome</keyword>
<proteinExistence type="predicted"/>
<evidence type="ECO:0000256" key="1">
    <source>
        <dbReference type="SAM" id="MobiDB-lite"/>
    </source>
</evidence>
<sequence length="146" mass="15037">MRASRRAVVNSTELANSVQRGAVAANSALRIAADELNYPGLPAETLPAPAPRRPRAPRPHDLAPSGLDFLFSSSNGSDPYRLPTEGTYRRTAGDILLGREVHNPFGTPPMPKPQVYGASAPGGAAAPGKPDAAAAMAGATALKGML</sequence>
<dbReference type="EMBL" id="CAUYUJ010002936">
    <property type="protein sequence ID" value="CAK0803057.1"/>
    <property type="molecule type" value="Genomic_DNA"/>
</dbReference>
<protein>
    <submittedName>
        <fullName evidence="2">Uncharacterized protein</fullName>
    </submittedName>
</protein>
<feature type="compositionally biased region" description="Low complexity" evidence="1">
    <location>
        <begin position="117"/>
        <end position="129"/>
    </location>
</feature>